<evidence type="ECO:0000256" key="3">
    <source>
        <dbReference type="SAM" id="MobiDB-lite"/>
    </source>
</evidence>
<dbReference type="GO" id="GO:0004312">
    <property type="term" value="F:fatty acid synthase activity"/>
    <property type="evidence" value="ECO:0007669"/>
    <property type="project" value="TreeGrafter"/>
</dbReference>
<sequence>MAPAPPPDTPARRRTTTALRPNGVYLITGAPEAGAGARAAHHTAAGGAWRSRPAPVPPLRRSGTPSWPIPLRELRSPTPSAASGDCGTRGRRCWVLQADVSDPDAMRAAVDSTVRRWGAVHGVFHAAGVAGGGLIQLKDMSDASEVMRPKVHGTLVLEEALSGQELDFFVLFGSNGANIGSAGQVDYCAANCFLDAFAQDRGSSGA</sequence>
<dbReference type="Pfam" id="PF08659">
    <property type="entry name" value="KR"/>
    <property type="match status" value="1"/>
</dbReference>
<organism evidence="5">
    <name type="scientific">Streptomyces sp. R28</name>
    <dbReference type="NCBI Taxonomy" id="3238628"/>
    <lineage>
        <taxon>Bacteria</taxon>
        <taxon>Bacillati</taxon>
        <taxon>Actinomycetota</taxon>
        <taxon>Actinomycetes</taxon>
        <taxon>Kitasatosporales</taxon>
        <taxon>Streptomycetaceae</taxon>
        <taxon>Streptomyces</taxon>
    </lineage>
</organism>
<dbReference type="InterPro" id="IPR036291">
    <property type="entry name" value="NAD(P)-bd_dom_sf"/>
</dbReference>
<dbReference type="InterPro" id="IPR013968">
    <property type="entry name" value="PKS_KR"/>
</dbReference>
<keyword evidence="2" id="KW-0597">Phosphoprotein</keyword>
<dbReference type="AlphaFoldDB" id="A0AB39QFA9"/>
<proteinExistence type="predicted"/>
<feature type="domain" description="Ketoreductase" evidence="4">
    <location>
        <begin position="23"/>
        <end position="206"/>
    </location>
</feature>
<accession>A0AB39QFA9</accession>
<dbReference type="Gene3D" id="3.40.50.720">
    <property type="entry name" value="NAD(P)-binding Rossmann-like Domain"/>
    <property type="match status" value="1"/>
</dbReference>
<evidence type="ECO:0000256" key="1">
    <source>
        <dbReference type="ARBA" id="ARBA00022450"/>
    </source>
</evidence>
<dbReference type="EMBL" id="CP163439">
    <property type="protein sequence ID" value="XDQ40235.1"/>
    <property type="molecule type" value="Genomic_DNA"/>
</dbReference>
<dbReference type="InterPro" id="IPR050091">
    <property type="entry name" value="PKS_NRPS_Biosynth_Enz"/>
</dbReference>
<name>A0AB39QFA9_9ACTN</name>
<dbReference type="SMART" id="SM00822">
    <property type="entry name" value="PKS_KR"/>
    <property type="match status" value="1"/>
</dbReference>
<keyword evidence="1" id="KW-0596">Phosphopantetheine</keyword>
<dbReference type="RefSeq" id="WP_369174941.1">
    <property type="nucleotide sequence ID" value="NZ_CP163439.1"/>
</dbReference>
<dbReference type="InterPro" id="IPR057326">
    <property type="entry name" value="KR_dom"/>
</dbReference>
<reference evidence="5" key="1">
    <citation type="submission" date="2024-07" db="EMBL/GenBank/DDBJ databases">
        <authorList>
            <person name="Yu S.T."/>
        </authorList>
    </citation>
    <scope>NUCLEOTIDE SEQUENCE</scope>
    <source>
        <strain evidence="5">R28</strain>
    </source>
</reference>
<evidence type="ECO:0000259" key="4">
    <source>
        <dbReference type="SMART" id="SM00822"/>
    </source>
</evidence>
<protein>
    <submittedName>
        <fullName evidence="5">Ketoreductase domain-containing protein</fullName>
    </submittedName>
</protein>
<dbReference type="SUPFAM" id="SSF51735">
    <property type="entry name" value="NAD(P)-binding Rossmann-fold domains"/>
    <property type="match status" value="1"/>
</dbReference>
<feature type="region of interest" description="Disordered" evidence="3">
    <location>
        <begin position="36"/>
        <end position="87"/>
    </location>
</feature>
<dbReference type="GO" id="GO:0006633">
    <property type="term" value="P:fatty acid biosynthetic process"/>
    <property type="evidence" value="ECO:0007669"/>
    <property type="project" value="TreeGrafter"/>
</dbReference>
<dbReference type="PANTHER" id="PTHR43775:SF37">
    <property type="entry name" value="SI:DKEY-61P9.11"/>
    <property type="match status" value="1"/>
</dbReference>
<evidence type="ECO:0000313" key="5">
    <source>
        <dbReference type="EMBL" id="XDQ40235.1"/>
    </source>
</evidence>
<feature type="region of interest" description="Disordered" evidence="3">
    <location>
        <begin position="1"/>
        <end position="20"/>
    </location>
</feature>
<feature type="compositionally biased region" description="Low complexity" evidence="3">
    <location>
        <begin position="36"/>
        <end position="48"/>
    </location>
</feature>
<gene>
    <name evidence="5" type="ORF">AB5J49_46750</name>
</gene>
<evidence type="ECO:0000256" key="2">
    <source>
        <dbReference type="ARBA" id="ARBA00022553"/>
    </source>
</evidence>
<dbReference type="PANTHER" id="PTHR43775">
    <property type="entry name" value="FATTY ACID SYNTHASE"/>
    <property type="match status" value="1"/>
</dbReference>